<name>A0AA39NU20_9AGAR</name>
<comment type="caution">
    <text evidence="1">The sequence shown here is derived from an EMBL/GenBank/DDBJ whole genome shotgun (WGS) entry which is preliminary data.</text>
</comment>
<organism evidence="1 2">
    <name type="scientific">Armillaria novae-zelandiae</name>
    <dbReference type="NCBI Taxonomy" id="153914"/>
    <lineage>
        <taxon>Eukaryota</taxon>
        <taxon>Fungi</taxon>
        <taxon>Dikarya</taxon>
        <taxon>Basidiomycota</taxon>
        <taxon>Agaricomycotina</taxon>
        <taxon>Agaricomycetes</taxon>
        <taxon>Agaricomycetidae</taxon>
        <taxon>Agaricales</taxon>
        <taxon>Marasmiineae</taxon>
        <taxon>Physalacriaceae</taxon>
        <taxon>Armillaria</taxon>
    </lineage>
</organism>
<accession>A0AA39NU20</accession>
<evidence type="ECO:0000313" key="1">
    <source>
        <dbReference type="EMBL" id="KAK0471771.1"/>
    </source>
</evidence>
<keyword evidence="2" id="KW-1185">Reference proteome</keyword>
<dbReference type="AlphaFoldDB" id="A0AA39NU20"/>
<dbReference type="EMBL" id="JAUEPR010000047">
    <property type="protein sequence ID" value="KAK0471771.1"/>
    <property type="molecule type" value="Genomic_DNA"/>
</dbReference>
<reference evidence="1" key="1">
    <citation type="submission" date="2023-06" db="EMBL/GenBank/DDBJ databases">
        <authorList>
            <consortium name="Lawrence Berkeley National Laboratory"/>
            <person name="Ahrendt S."/>
            <person name="Sahu N."/>
            <person name="Indic B."/>
            <person name="Wong-Bajracharya J."/>
            <person name="Merenyi Z."/>
            <person name="Ke H.-M."/>
            <person name="Monk M."/>
            <person name="Kocsube S."/>
            <person name="Drula E."/>
            <person name="Lipzen A."/>
            <person name="Balint B."/>
            <person name="Henrissat B."/>
            <person name="Andreopoulos B."/>
            <person name="Martin F.M."/>
            <person name="Harder C.B."/>
            <person name="Rigling D."/>
            <person name="Ford K.L."/>
            <person name="Foster G.D."/>
            <person name="Pangilinan J."/>
            <person name="Papanicolaou A."/>
            <person name="Barry K."/>
            <person name="LaButti K."/>
            <person name="Viragh M."/>
            <person name="Koriabine M."/>
            <person name="Yan M."/>
            <person name="Riley R."/>
            <person name="Champramary S."/>
            <person name="Plett K.L."/>
            <person name="Tsai I.J."/>
            <person name="Slot J."/>
            <person name="Sipos G."/>
            <person name="Plett J."/>
            <person name="Nagy L.G."/>
            <person name="Grigoriev I.V."/>
        </authorList>
    </citation>
    <scope>NUCLEOTIDE SEQUENCE</scope>
    <source>
        <strain evidence="1">ICMP 16352</strain>
    </source>
</reference>
<protein>
    <submittedName>
        <fullName evidence="1">Uncharacterized protein</fullName>
    </submittedName>
</protein>
<evidence type="ECO:0000313" key="2">
    <source>
        <dbReference type="Proteomes" id="UP001175227"/>
    </source>
</evidence>
<dbReference type="Proteomes" id="UP001175227">
    <property type="component" value="Unassembled WGS sequence"/>
</dbReference>
<gene>
    <name evidence="1" type="ORF">IW261DRAFT_1510971</name>
</gene>
<proteinExistence type="predicted"/>
<sequence length="150" mass="15708">MTPGRPFVFSNVDLRSMAATPTPLMAGSPASSVNGCHCNIARCFIFHTGDEISTYGKHGDPPWNQPVQALCYEEYTATYTPAIMGSKYVSTEEGVALSGTAEVVVAAGTADGEGTMADGRCIWSASARGAQRVSEVVVMVGVLRTTIGLV</sequence>